<feature type="transmembrane region" description="Helical" evidence="1">
    <location>
        <begin position="190"/>
        <end position="207"/>
    </location>
</feature>
<gene>
    <name evidence="2" type="ORF">GBAR_LOCUS11647</name>
</gene>
<keyword evidence="1" id="KW-0812">Transmembrane</keyword>
<evidence type="ECO:0000313" key="3">
    <source>
        <dbReference type="Proteomes" id="UP001174909"/>
    </source>
</evidence>
<feature type="transmembrane region" description="Helical" evidence="1">
    <location>
        <begin position="219"/>
        <end position="238"/>
    </location>
</feature>
<evidence type="ECO:0000256" key="1">
    <source>
        <dbReference type="SAM" id="Phobius"/>
    </source>
</evidence>
<reference evidence="2" key="1">
    <citation type="submission" date="2023-03" db="EMBL/GenBank/DDBJ databases">
        <authorList>
            <person name="Steffen K."/>
            <person name="Cardenas P."/>
        </authorList>
    </citation>
    <scope>NUCLEOTIDE SEQUENCE</scope>
</reference>
<organism evidence="2 3">
    <name type="scientific">Geodia barretti</name>
    <name type="common">Barrett's horny sponge</name>
    <dbReference type="NCBI Taxonomy" id="519541"/>
    <lineage>
        <taxon>Eukaryota</taxon>
        <taxon>Metazoa</taxon>
        <taxon>Porifera</taxon>
        <taxon>Demospongiae</taxon>
        <taxon>Heteroscleromorpha</taxon>
        <taxon>Tetractinellida</taxon>
        <taxon>Astrophorina</taxon>
        <taxon>Geodiidae</taxon>
        <taxon>Geodia</taxon>
    </lineage>
</organism>
<evidence type="ECO:0000313" key="2">
    <source>
        <dbReference type="EMBL" id="CAI8019370.1"/>
    </source>
</evidence>
<proteinExistence type="predicted"/>
<feature type="transmembrane region" description="Helical" evidence="1">
    <location>
        <begin position="151"/>
        <end position="170"/>
    </location>
</feature>
<keyword evidence="1" id="KW-1133">Transmembrane helix</keyword>
<name>A0AA35RX30_GEOBA</name>
<protein>
    <submittedName>
        <fullName evidence="2">Uncharacterized protein</fullName>
    </submittedName>
</protein>
<feature type="transmembrane region" description="Helical" evidence="1">
    <location>
        <begin position="120"/>
        <end position="139"/>
    </location>
</feature>
<dbReference type="AlphaFoldDB" id="A0AA35RX30"/>
<accession>A0AA35RX30</accession>
<dbReference type="Proteomes" id="UP001174909">
    <property type="component" value="Unassembled WGS sequence"/>
</dbReference>
<feature type="transmembrane region" description="Helical" evidence="1">
    <location>
        <begin position="6"/>
        <end position="26"/>
    </location>
</feature>
<keyword evidence="1" id="KW-0472">Membrane</keyword>
<keyword evidence="3" id="KW-1185">Reference proteome</keyword>
<feature type="transmembrane region" description="Helical" evidence="1">
    <location>
        <begin position="46"/>
        <end position="65"/>
    </location>
</feature>
<feature type="transmembrane region" description="Helical" evidence="1">
    <location>
        <begin position="85"/>
        <end position="108"/>
    </location>
</feature>
<dbReference type="EMBL" id="CASHTH010001749">
    <property type="protein sequence ID" value="CAI8019370.1"/>
    <property type="molecule type" value="Genomic_DNA"/>
</dbReference>
<comment type="caution">
    <text evidence="2">The sequence shown here is derived from an EMBL/GenBank/DDBJ whole genome shotgun (WGS) entry which is preliminary data.</text>
</comment>
<sequence length="243" mass="27042">MVDDFLLAFAVSTLSYGAAVALAFAWMKDQGGYMGWQKRLVALNKALDVANFANAVIASVLSSWALYQLEERFLVRGGRASGDGFLADCVLGSVCGYIAVEILVVSLTSARYSNTPAWSYLWHIYGEMVLFHAVAFVGLTSVVLRNTGYPVALWVVWSELTTVFIGLENFTSGCGNSFSRHLSEFWGKCASLLFIVQRVVLFYYLLWQSWISFVWETGFVFQLGVLLAGTLINTHMAWKFITN</sequence>